<dbReference type="Proteomes" id="UP000024635">
    <property type="component" value="Unassembled WGS sequence"/>
</dbReference>
<dbReference type="EMBL" id="JARK01001340">
    <property type="protein sequence ID" value="EYC31488.1"/>
    <property type="molecule type" value="Genomic_DNA"/>
</dbReference>
<evidence type="ECO:0000313" key="1">
    <source>
        <dbReference type="EMBL" id="EYC31488.1"/>
    </source>
</evidence>
<evidence type="ECO:0000313" key="2">
    <source>
        <dbReference type="Proteomes" id="UP000024635"/>
    </source>
</evidence>
<proteinExistence type="predicted"/>
<name>A0A016VXK3_9BILA</name>
<reference evidence="2" key="1">
    <citation type="journal article" date="2015" name="Nat. Genet.">
        <title>The genome and transcriptome of the zoonotic hookworm Ancylostoma ceylanicum identify infection-specific gene families.</title>
        <authorList>
            <person name="Schwarz E.M."/>
            <person name="Hu Y."/>
            <person name="Antoshechkin I."/>
            <person name="Miller M.M."/>
            <person name="Sternberg P.W."/>
            <person name="Aroian R.V."/>
        </authorList>
    </citation>
    <scope>NUCLEOTIDE SEQUENCE</scope>
    <source>
        <strain evidence="2">HY135</strain>
    </source>
</reference>
<gene>
    <name evidence="1" type="primary">Acey_s0004.g2180</name>
    <name evidence="1" type="ORF">Y032_0004g2180</name>
</gene>
<accession>A0A016VXK3</accession>
<protein>
    <submittedName>
        <fullName evidence="1">Uncharacterized protein</fullName>
    </submittedName>
</protein>
<sequence>MALFYTETSKILVEFSPQFQEELHSFQIPRLTTTNTATTNVRNRHLAGSIRESMHEKKTAVGCGLFRICSNCFT</sequence>
<organism evidence="1 2">
    <name type="scientific">Ancylostoma ceylanicum</name>
    <dbReference type="NCBI Taxonomy" id="53326"/>
    <lineage>
        <taxon>Eukaryota</taxon>
        <taxon>Metazoa</taxon>
        <taxon>Ecdysozoa</taxon>
        <taxon>Nematoda</taxon>
        <taxon>Chromadorea</taxon>
        <taxon>Rhabditida</taxon>
        <taxon>Rhabditina</taxon>
        <taxon>Rhabditomorpha</taxon>
        <taxon>Strongyloidea</taxon>
        <taxon>Ancylostomatidae</taxon>
        <taxon>Ancylostomatinae</taxon>
        <taxon>Ancylostoma</taxon>
    </lineage>
</organism>
<keyword evidence="2" id="KW-1185">Reference proteome</keyword>
<comment type="caution">
    <text evidence="1">The sequence shown here is derived from an EMBL/GenBank/DDBJ whole genome shotgun (WGS) entry which is preliminary data.</text>
</comment>
<dbReference type="AlphaFoldDB" id="A0A016VXK3"/>